<feature type="transmembrane region" description="Helical" evidence="6">
    <location>
        <begin position="294"/>
        <end position="315"/>
    </location>
</feature>
<feature type="transmembrane region" description="Helical" evidence="6">
    <location>
        <begin position="322"/>
        <end position="340"/>
    </location>
</feature>
<evidence type="ECO:0000256" key="3">
    <source>
        <dbReference type="ARBA" id="ARBA00022692"/>
    </source>
</evidence>
<dbReference type="Gene3D" id="1.20.1250.20">
    <property type="entry name" value="MFS general substrate transporter like domains"/>
    <property type="match status" value="1"/>
</dbReference>
<dbReference type="EMBL" id="CP136508">
    <property type="protein sequence ID" value="WUR15435.1"/>
    <property type="molecule type" value="Genomic_DNA"/>
</dbReference>
<evidence type="ECO:0000256" key="1">
    <source>
        <dbReference type="ARBA" id="ARBA00004651"/>
    </source>
</evidence>
<protein>
    <submittedName>
        <fullName evidence="7">MFS transporter</fullName>
    </submittedName>
</protein>
<feature type="transmembrane region" description="Helical" evidence="6">
    <location>
        <begin position="82"/>
        <end position="102"/>
    </location>
</feature>
<feature type="transmembrane region" description="Helical" evidence="6">
    <location>
        <begin position="109"/>
        <end position="132"/>
    </location>
</feature>
<comment type="subcellular location">
    <subcellularLocation>
        <location evidence="1">Cell membrane</location>
        <topology evidence="1">Multi-pass membrane protein</topology>
    </subcellularLocation>
</comment>
<feature type="transmembrane region" description="Helical" evidence="6">
    <location>
        <begin position="46"/>
        <end position="70"/>
    </location>
</feature>
<keyword evidence="2" id="KW-1003">Cell membrane</keyword>
<dbReference type="InterPro" id="IPR036259">
    <property type="entry name" value="MFS_trans_sf"/>
</dbReference>
<evidence type="ECO:0000256" key="6">
    <source>
        <dbReference type="SAM" id="Phobius"/>
    </source>
</evidence>
<dbReference type="CDD" id="cd06173">
    <property type="entry name" value="MFS_MefA_like"/>
    <property type="match status" value="1"/>
</dbReference>
<feature type="transmembrane region" description="Helical" evidence="6">
    <location>
        <begin position="383"/>
        <end position="406"/>
    </location>
</feature>
<accession>A0ABZ1USZ1</accession>
<evidence type="ECO:0000256" key="4">
    <source>
        <dbReference type="ARBA" id="ARBA00022989"/>
    </source>
</evidence>
<dbReference type="Proteomes" id="UP000321323">
    <property type="component" value="Chromosome"/>
</dbReference>
<dbReference type="InterPro" id="IPR011701">
    <property type="entry name" value="MFS"/>
</dbReference>
<keyword evidence="3 6" id="KW-0812">Transmembrane</keyword>
<keyword evidence="4 6" id="KW-1133">Transmembrane helix</keyword>
<feature type="transmembrane region" description="Helical" evidence="6">
    <location>
        <begin position="436"/>
        <end position="456"/>
    </location>
</feature>
<evidence type="ECO:0000313" key="7">
    <source>
        <dbReference type="EMBL" id="WUR15435.1"/>
    </source>
</evidence>
<dbReference type="SUPFAM" id="SSF103473">
    <property type="entry name" value="MFS general substrate transporter"/>
    <property type="match status" value="1"/>
</dbReference>
<organism evidence="7 8">
    <name type="scientific">[Empedobacter] haloabium</name>
    <dbReference type="NCBI Taxonomy" id="592317"/>
    <lineage>
        <taxon>Bacteria</taxon>
        <taxon>Pseudomonadati</taxon>
        <taxon>Pseudomonadota</taxon>
        <taxon>Betaproteobacteria</taxon>
        <taxon>Burkholderiales</taxon>
        <taxon>Oxalobacteraceae</taxon>
        <taxon>Telluria group</taxon>
        <taxon>Telluria group incertae sedis</taxon>
    </lineage>
</organism>
<feature type="transmembrane region" description="Helical" evidence="6">
    <location>
        <begin position="207"/>
        <end position="224"/>
    </location>
</feature>
<name>A0ABZ1USZ1_9BURK</name>
<reference evidence="7 8" key="1">
    <citation type="journal article" date="2019" name="Int. J. Syst. Evol. Microbiol.">
        <title>The Draft Whole-Genome Sequence of the Antibiotic Producer Empedobacter haloabium ATCC 31962 Provides Indications for Its Taxonomic Reclassification.</title>
        <authorList>
            <person name="Miess H."/>
            <person name="Arlt P."/>
            <person name="Apel A.K."/>
            <person name="Weber T."/>
            <person name="Nieselt K."/>
            <person name="Hanssen F."/>
            <person name="Czemmel S."/>
            <person name="Nahnsen S."/>
            <person name="Gross H."/>
        </authorList>
    </citation>
    <scope>NUCLEOTIDE SEQUENCE [LARGE SCALE GENOMIC DNA]</scope>
    <source>
        <strain evidence="7 8">ATCC 31962</strain>
    </source>
</reference>
<dbReference type="PANTHER" id="PTHR23513:SF18">
    <property type="entry name" value="INTEGRAL MEMBRANE PROTEIN"/>
    <property type="match status" value="1"/>
</dbReference>
<keyword evidence="5 6" id="KW-0472">Membrane</keyword>
<proteinExistence type="predicted"/>
<evidence type="ECO:0000313" key="8">
    <source>
        <dbReference type="Proteomes" id="UP000321323"/>
    </source>
</evidence>
<sequence>MSGSVNELREISPASRAIGADGQGDAALPTVPAADKPRDPVRLTFGLLWLSEAAFDFGSTLISFAIGVWIYGQTGSVQDYSLSVLAAAVASMLVMPFAGTFADRYDRRAVVAGCDLAAVAATAAIVLFFFVSRLGVEVLYLYTALSAAIASLRRCAIRVVVSTIVPKERFTQVSGFSGMSRAVVQVVAPSAAGLLMARAGLPGAMTLHLGLLVGGALLAFAALARARAALRGCHASGRSFAHSARASFLGALGYLKDSPLMRSLLLYGALVQCLLVLATVMLTPMVLATHSSRVLGLVMSIGAAGALAGSLLAATAIIRRHLMLWVLVCDAIQSAAILVAGLTTTPLVWCVAAFACLFCGSASVACSGALWMRKAPLAHQGSVFALLSASNLLVMSLVLLVGGYLADAVLEPALADGGAWRHTVGDWFGTGKGRGIGLLFFGAGACGLLVSGLALASRDLRRLEQLVPERPDD</sequence>
<evidence type="ECO:0000256" key="5">
    <source>
        <dbReference type="ARBA" id="ARBA00023136"/>
    </source>
</evidence>
<gene>
    <name evidence="7" type="ORF">E7V67_010130</name>
</gene>
<dbReference type="Pfam" id="PF07690">
    <property type="entry name" value="MFS_1"/>
    <property type="match status" value="1"/>
</dbReference>
<feature type="transmembrane region" description="Helical" evidence="6">
    <location>
        <begin position="264"/>
        <end position="288"/>
    </location>
</feature>
<feature type="transmembrane region" description="Helical" evidence="6">
    <location>
        <begin position="346"/>
        <end position="371"/>
    </location>
</feature>
<keyword evidence="8" id="KW-1185">Reference proteome</keyword>
<dbReference type="PANTHER" id="PTHR23513">
    <property type="entry name" value="INTEGRAL MEMBRANE EFFLUX PROTEIN-RELATED"/>
    <property type="match status" value="1"/>
</dbReference>
<evidence type="ECO:0000256" key="2">
    <source>
        <dbReference type="ARBA" id="ARBA00022475"/>
    </source>
</evidence>